<organism evidence="6 7">
    <name type="scientific">Clohesyomyces aquaticus</name>
    <dbReference type="NCBI Taxonomy" id="1231657"/>
    <lineage>
        <taxon>Eukaryota</taxon>
        <taxon>Fungi</taxon>
        <taxon>Dikarya</taxon>
        <taxon>Ascomycota</taxon>
        <taxon>Pezizomycotina</taxon>
        <taxon>Dothideomycetes</taxon>
        <taxon>Pleosporomycetidae</taxon>
        <taxon>Pleosporales</taxon>
        <taxon>Lindgomycetaceae</taxon>
        <taxon>Clohesyomyces</taxon>
    </lineage>
</organism>
<dbReference type="PANTHER" id="PTHR19316:SF18">
    <property type="entry name" value="HSP70-BINDING PROTEIN 1"/>
    <property type="match status" value="1"/>
</dbReference>
<reference evidence="6 7" key="1">
    <citation type="submission" date="2016-07" db="EMBL/GenBank/DDBJ databases">
        <title>Pervasive Adenine N6-methylation of Active Genes in Fungi.</title>
        <authorList>
            <consortium name="DOE Joint Genome Institute"/>
            <person name="Mondo S.J."/>
            <person name="Dannebaum R.O."/>
            <person name="Kuo R.C."/>
            <person name="Labutti K."/>
            <person name="Haridas S."/>
            <person name="Kuo A."/>
            <person name="Salamov A."/>
            <person name="Ahrendt S.R."/>
            <person name="Lipzen A."/>
            <person name="Sullivan W."/>
            <person name="Andreopoulos W.B."/>
            <person name="Clum A."/>
            <person name="Lindquist E."/>
            <person name="Daum C."/>
            <person name="Ramamoorthy G.K."/>
            <person name="Gryganskyi A."/>
            <person name="Culley D."/>
            <person name="Magnuson J.K."/>
            <person name="James T.Y."/>
            <person name="O'Malley M.A."/>
            <person name="Stajich J.E."/>
            <person name="Spatafora J.W."/>
            <person name="Visel A."/>
            <person name="Grigoriev I.V."/>
        </authorList>
    </citation>
    <scope>NUCLEOTIDE SEQUENCE [LARGE SCALE GENOMIC DNA]</scope>
    <source>
        <strain evidence="6 7">CBS 115471</strain>
    </source>
</reference>
<dbReference type="GO" id="GO:0000774">
    <property type="term" value="F:adenyl-nucleotide exchange factor activity"/>
    <property type="evidence" value="ECO:0007669"/>
    <property type="project" value="TreeGrafter"/>
</dbReference>
<accession>A0A1Y1ZK10</accession>
<dbReference type="PANTHER" id="PTHR19316">
    <property type="entry name" value="PROTEIN FOLDING REGULATOR"/>
    <property type="match status" value="1"/>
</dbReference>
<evidence type="ECO:0000256" key="2">
    <source>
        <dbReference type="ARBA" id="ARBA00022737"/>
    </source>
</evidence>
<dbReference type="InterPro" id="IPR011989">
    <property type="entry name" value="ARM-like"/>
</dbReference>
<evidence type="ECO:0000256" key="4">
    <source>
        <dbReference type="SAM" id="MobiDB-lite"/>
    </source>
</evidence>
<evidence type="ECO:0000256" key="1">
    <source>
        <dbReference type="ARBA" id="ARBA00011045"/>
    </source>
</evidence>
<dbReference type="InterPro" id="IPR013918">
    <property type="entry name" value="Nucleotide_exch_fac_Fes1"/>
</dbReference>
<dbReference type="SUPFAM" id="SSF48371">
    <property type="entry name" value="ARM repeat"/>
    <property type="match status" value="1"/>
</dbReference>
<dbReference type="Proteomes" id="UP000193144">
    <property type="component" value="Unassembled WGS sequence"/>
</dbReference>
<sequence length="215" mass="23896">MNDPRLNNLFRWGVENSEAARNDPASSTKPRTQLDPEALKQVLFPQASAGSRPRSDPEWMAHLMDVVGKEQSADEKAKALEHFEELIANLDNANGITFAQWTTLVAELQNEHRDVRLWAAWCCDTAVQNNVKTQERVSYPLGAIPVLSKMATGDADKEVRKKAIKALSSAVTNFQPSLDATLEHMPTEFKPSGKLDACDMDHVQSLIGKLRDSNK</sequence>
<comment type="caution">
    <text evidence="6">The sequence shown here is derived from an EMBL/GenBank/DDBJ whole genome shotgun (WGS) entry which is preliminary data.</text>
</comment>
<feature type="domain" description="Nucleotide exchange factor Fes1" evidence="5">
    <location>
        <begin position="6"/>
        <end position="95"/>
    </location>
</feature>
<gene>
    <name evidence="6" type="ORF">BCR34DRAFT_485538</name>
</gene>
<feature type="region of interest" description="Disordered" evidence="4">
    <location>
        <begin position="14"/>
        <end position="35"/>
    </location>
</feature>
<dbReference type="OrthoDB" id="10250458at2759"/>
<keyword evidence="2" id="KW-0677">Repeat</keyword>
<dbReference type="InterPro" id="IPR050693">
    <property type="entry name" value="Hsp70_NEF-Inhibitors"/>
</dbReference>
<evidence type="ECO:0000313" key="6">
    <source>
        <dbReference type="EMBL" id="ORY10529.1"/>
    </source>
</evidence>
<proteinExistence type="inferred from homology"/>
<dbReference type="EMBL" id="MCFA01000071">
    <property type="protein sequence ID" value="ORY10529.1"/>
    <property type="molecule type" value="Genomic_DNA"/>
</dbReference>
<comment type="similarity">
    <text evidence="1">Belongs to the FES1 family.</text>
</comment>
<evidence type="ECO:0000259" key="5">
    <source>
        <dbReference type="Pfam" id="PF08609"/>
    </source>
</evidence>
<comment type="function">
    <text evidence="3">Functions as a nucleotide exchange factor (NEF) for Hsp70 chaperones which accelerates the release of ADP. Required for fully efficient Hsp70-mediated folding of proteins.</text>
</comment>
<dbReference type="AlphaFoldDB" id="A0A1Y1ZK10"/>
<protein>
    <submittedName>
        <fullName evidence="6">Hsp70 nucleotide exchange factor FES1</fullName>
    </submittedName>
</protein>
<evidence type="ECO:0000256" key="3">
    <source>
        <dbReference type="ARBA" id="ARBA00024912"/>
    </source>
</evidence>
<dbReference type="GO" id="GO:0005783">
    <property type="term" value="C:endoplasmic reticulum"/>
    <property type="evidence" value="ECO:0007669"/>
    <property type="project" value="TreeGrafter"/>
</dbReference>
<dbReference type="STRING" id="1231657.A0A1Y1ZK10"/>
<evidence type="ECO:0000313" key="7">
    <source>
        <dbReference type="Proteomes" id="UP000193144"/>
    </source>
</evidence>
<dbReference type="Pfam" id="PF08609">
    <property type="entry name" value="Fes1"/>
    <property type="match status" value="1"/>
</dbReference>
<dbReference type="Gene3D" id="1.25.10.10">
    <property type="entry name" value="Leucine-rich Repeat Variant"/>
    <property type="match status" value="1"/>
</dbReference>
<keyword evidence="7" id="KW-1185">Reference proteome</keyword>
<dbReference type="InterPro" id="IPR016024">
    <property type="entry name" value="ARM-type_fold"/>
</dbReference>
<name>A0A1Y1ZK10_9PLEO</name>